<organism evidence="1 2">
    <name type="scientific">Brassica rapa subsp. trilocularis</name>
    <dbReference type="NCBI Taxonomy" id="1813537"/>
    <lineage>
        <taxon>Eukaryota</taxon>
        <taxon>Viridiplantae</taxon>
        <taxon>Streptophyta</taxon>
        <taxon>Embryophyta</taxon>
        <taxon>Tracheophyta</taxon>
        <taxon>Spermatophyta</taxon>
        <taxon>Magnoliopsida</taxon>
        <taxon>eudicotyledons</taxon>
        <taxon>Gunneridae</taxon>
        <taxon>Pentapetalae</taxon>
        <taxon>rosids</taxon>
        <taxon>malvids</taxon>
        <taxon>Brassicales</taxon>
        <taxon>Brassicaceae</taxon>
        <taxon>Brassiceae</taxon>
        <taxon>Brassica</taxon>
    </lineage>
</organism>
<keyword evidence="2" id="KW-1185">Reference proteome</keyword>
<gene>
    <name evidence="1" type="primary">A09g503850.1_BraROA</name>
    <name evidence="1" type="ORF">IGI04_034659</name>
</gene>
<sequence length="72" mass="8142">MLRHLTSNVFMVIAVELSLLHSISKLSLLHRQISQAHTLSQTLSSLQVSDPLKFKETYFVTGLLNMASLESW</sequence>
<dbReference type="Proteomes" id="UP000823674">
    <property type="component" value="Chromosome A09"/>
</dbReference>
<name>A0ABQ7LC81_BRACM</name>
<evidence type="ECO:0000313" key="1">
    <source>
        <dbReference type="EMBL" id="KAG5383189.1"/>
    </source>
</evidence>
<reference evidence="1 2" key="1">
    <citation type="submission" date="2021-03" db="EMBL/GenBank/DDBJ databases">
        <authorList>
            <person name="King G.J."/>
            <person name="Bancroft I."/>
            <person name="Baten A."/>
            <person name="Bloomfield J."/>
            <person name="Borpatragohain P."/>
            <person name="He Z."/>
            <person name="Irish N."/>
            <person name="Irwin J."/>
            <person name="Liu K."/>
            <person name="Mauleon R.P."/>
            <person name="Moore J."/>
            <person name="Morris R."/>
            <person name="Ostergaard L."/>
            <person name="Wang B."/>
            <person name="Wells R."/>
        </authorList>
    </citation>
    <scope>NUCLEOTIDE SEQUENCE [LARGE SCALE GENOMIC DNA]</scope>
    <source>
        <strain evidence="1">R-o-18</strain>
        <tissue evidence="1">Leaf</tissue>
    </source>
</reference>
<proteinExistence type="predicted"/>
<evidence type="ECO:0000313" key="2">
    <source>
        <dbReference type="Proteomes" id="UP000823674"/>
    </source>
</evidence>
<comment type="caution">
    <text evidence="1">The sequence shown here is derived from an EMBL/GenBank/DDBJ whole genome shotgun (WGS) entry which is preliminary data.</text>
</comment>
<accession>A0ABQ7LC81</accession>
<protein>
    <submittedName>
        <fullName evidence="1">Uncharacterized protein</fullName>
    </submittedName>
</protein>
<dbReference type="EMBL" id="JADBGQ010000008">
    <property type="protein sequence ID" value="KAG5383189.1"/>
    <property type="molecule type" value="Genomic_DNA"/>
</dbReference>